<evidence type="ECO:0008006" key="4">
    <source>
        <dbReference type="Google" id="ProtNLM"/>
    </source>
</evidence>
<sequence>MGDAPLEGVVRVEQDVPESLIVQVDPSEDAVLLINDAWQPGWTALLDGAPTHLLPANALVRAVPTPRGTHRVELRYHAPGLMPGVWLCAATCLGLAVTELLRRRRSPRKTG</sequence>
<protein>
    <recommendedName>
        <fullName evidence="4">YfhO family protein</fullName>
    </recommendedName>
</protein>
<keyword evidence="1" id="KW-0472">Membrane</keyword>
<gene>
    <name evidence="2" type="ORF">D7X96_19210</name>
</gene>
<reference evidence="3" key="1">
    <citation type="submission" date="2018-09" db="EMBL/GenBank/DDBJ databases">
        <authorList>
            <person name="Livingstone P.G."/>
            <person name="Whitworth D.E."/>
        </authorList>
    </citation>
    <scope>NUCLEOTIDE SEQUENCE [LARGE SCALE GENOMIC DNA]</scope>
    <source>
        <strain evidence="3">AB047A</strain>
    </source>
</reference>
<evidence type="ECO:0000313" key="2">
    <source>
        <dbReference type="EMBL" id="RKH67517.1"/>
    </source>
</evidence>
<keyword evidence="1" id="KW-1133">Transmembrane helix</keyword>
<evidence type="ECO:0000313" key="3">
    <source>
        <dbReference type="Proteomes" id="UP000282656"/>
    </source>
</evidence>
<dbReference type="AlphaFoldDB" id="A0A3A8QFU5"/>
<keyword evidence="1" id="KW-0812">Transmembrane</keyword>
<dbReference type="OrthoDB" id="5499987at2"/>
<feature type="transmembrane region" description="Helical" evidence="1">
    <location>
        <begin position="81"/>
        <end position="101"/>
    </location>
</feature>
<dbReference type="Proteomes" id="UP000282656">
    <property type="component" value="Unassembled WGS sequence"/>
</dbReference>
<name>A0A3A8QFU5_9BACT</name>
<comment type="caution">
    <text evidence="2">The sequence shown here is derived from an EMBL/GenBank/DDBJ whole genome shotgun (WGS) entry which is preliminary data.</text>
</comment>
<accession>A0A3A8QFU5</accession>
<dbReference type="RefSeq" id="WP_121770386.1">
    <property type="nucleotide sequence ID" value="NZ_RAWM01000049.1"/>
</dbReference>
<dbReference type="EMBL" id="RAWM01000049">
    <property type="protein sequence ID" value="RKH67517.1"/>
    <property type="molecule type" value="Genomic_DNA"/>
</dbReference>
<organism evidence="2 3">
    <name type="scientific">Corallococcus interemptor</name>
    <dbReference type="NCBI Taxonomy" id="2316720"/>
    <lineage>
        <taxon>Bacteria</taxon>
        <taxon>Pseudomonadati</taxon>
        <taxon>Myxococcota</taxon>
        <taxon>Myxococcia</taxon>
        <taxon>Myxococcales</taxon>
        <taxon>Cystobacterineae</taxon>
        <taxon>Myxococcaceae</taxon>
        <taxon>Corallococcus</taxon>
    </lineage>
</organism>
<proteinExistence type="predicted"/>
<keyword evidence="3" id="KW-1185">Reference proteome</keyword>
<evidence type="ECO:0000256" key="1">
    <source>
        <dbReference type="SAM" id="Phobius"/>
    </source>
</evidence>